<dbReference type="Proteomes" id="UP000543556">
    <property type="component" value="Unassembled WGS sequence"/>
</dbReference>
<dbReference type="AlphaFoldDB" id="A0A7Y7IKA2"/>
<dbReference type="EMBL" id="JAAMFM010000041">
    <property type="protein sequence ID" value="NVM96823.1"/>
    <property type="molecule type" value="Genomic_DNA"/>
</dbReference>
<organism evidence="5 6">
    <name type="scientific">Arthrobacter wenxiniae</name>
    <dbReference type="NCBI Taxonomy" id="2713570"/>
    <lineage>
        <taxon>Bacteria</taxon>
        <taxon>Bacillati</taxon>
        <taxon>Actinomycetota</taxon>
        <taxon>Actinomycetes</taxon>
        <taxon>Micrococcales</taxon>
        <taxon>Micrococcaceae</taxon>
        <taxon>Arthrobacter</taxon>
    </lineage>
</organism>
<dbReference type="GO" id="GO:0046872">
    <property type="term" value="F:metal ion binding"/>
    <property type="evidence" value="ECO:0007669"/>
    <property type="project" value="UniProtKB-KW"/>
</dbReference>
<sequence length="476" mass="49483">MTEDTHPVSSSGLGAGVPVDALRGSVGRRFGATVAELKELVAIPGIAWDAFDAAQLDRSAEAVAALVRGLGLDDVQVLRVNKEDGTPGGPAVVARKPARPGYPTVVLYAHHDVQPPADLSLWETEPFTAVERDGRLFGRGAADDKAGIMAHIGAMRALSEVLGADFGLGVTLFIEGEEEAGSPTFRTFLQTYRELLAGDVIVVADSSNWKVGVPALTTSLRGLVDGTVEVRVLRHAVHSGMFGGPILDAPTLLSRLIATFHDDAGSVAIEGLTSGGHADLDYPEETFRADAAVLDGVRLAGTGSITSRLWDKPALSVIGMDIPSVAMSSNTLLPAARAKISVRLAPGQDPDAAMAALDAHVQRHAPFGARTTFIPGEAGQPFATDTGAPAAQTALWALGESWGVPAVESGMGGSIPFIADLNEVFPSAQILVTGVEDPDSRAHSANESLHLGDFEKAIVAEALLLAAVNASMNEPR</sequence>
<feature type="domain" description="Peptidase M20 dimerisation" evidence="4">
    <location>
        <begin position="219"/>
        <end position="366"/>
    </location>
</feature>
<dbReference type="Gene3D" id="3.40.630.10">
    <property type="entry name" value="Zn peptidases"/>
    <property type="match status" value="1"/>
</dbReference>
<comment type="caution">
    <text evidence="5">The sequence shown here is derived from an EMBL/GenBank/DDBJ whole genome shotgun (WGS) entry which is preliminary data.</text>
</comment>
<dbReference type="GO" id="GO:0008233">
    <property type="term" value="F:peptidase activity"/>
    <property type="evidence" value="ECO:0007669"/>
    <property type="project" value="UniProtKB-KW"/>
</dbReference>
<dbReference type="NCBIfam" id="NF005914">
    <property type="entry name" value="PRK07907.1"/>
    <property type="match status" value="1"/>
</dbReference>
<evidence type="ECO:0000256" key="2">
    <source>
        <dbReference type="ARBA" id="ARBA00022723"/>
    </source>
</evidence>
<evidence type="ECO:0000256" key="1">
    <source>
        <dbReference type="ARBA" id="ARBA00022670"/>
    </source>
</evidence>
<dbReference type="Gene3D" id="3.30.70.360">
    <property type="match status" value="1"/>
</dbReference>
<reference evidence="5 6" key="1">
    <citation type="submission" date="2020-02" db="EMBL/GenBank/DDBJ databases">
        <title>Genome sequence of strain AETb3-4.</title>
        <authorList>
            <person name="Gao J."/>
            <person name="Zhang X."/>
        </authorList>
    </citation>
    <scope>NUCLEOTIDE SEQUENCE [LARGE SCALE GENOMIC DNA]</scope>
    <source>
        <strain evidence="5 6">AETb3-4</strain>
    </source>
</reference>
<keyword evidence="2" id="KW-0479">Metal-binding</keyword>
<dbReference type="InterPro" id="IPR002933">
    <property type="entry name" value="Peptidase_M20"/>
</dbReference>
<name>A0A7Y7IKA2_9MICC</name>
<protein>
    <submittedName>
        <fullName evidence="5">Dipeptidase</fullName>
    </submittedName>
</protein>
<proteinExistence type="predicted"/>
<dbReference type="RefSeq" id="WP_176636526.1">
    <property type="nucleotide sequence ID" value="NZ_JAAMFM010000041.1"/>
</dbReference>
<keyword evidence="6" id="KW-1185">Reference proteome</keyword>
<dbReference type="GO" id="GO:0006508">
    <property type="term" value="P:proteolysis"/>
    <property type="evidence" value="ECO:0007669"/>
    <property type="project" value="UniProtKB-KW"/>
</dbReference>
<dbReference type="Pfam" id="PF07687">
    <property type="entry name" value="M20_dimer"/>
    <property type="match status" value="1"/>
</dbReference>
<dbReference type="InterPro" id="IPR051458">
    <property type="entry name" value="Cyt/Met_Dipeptidase"/>
</dbReference>
<dbReference type="Pfam" id="PF01546">
    <property type="entry name" value="Peptidase_M20"/>
    <property type="match status" value="1"/>
</dbReference>
<dbReference type="InterPro" id="IPR011650">
    <property type="entry name" value="Peptidase_M20_dimer"/>
</dbReference>
<accession>A0A7Y7IKA2</accession>
<keyword evidence="1" id="KW-0645">Protease</keyword>
<evidence type="ECO:0000259" key="4">
    <source>
        <dbReference type="Pfam" id="PF07687"/>
    </source>
</evidence>
<evidence type="ECO:0000313" key="6">
    <source>
        <dbReference type="Proteomes" id="UP000543556"/>
    </source>
</evidence>
<keyword evidence="3" id="KW-0378">Hydrolase</keyword>
<dbReference type="PANTHER" id="PTHR43270">
    <property type="entry name" value="BETA-ALA-HIS DIPEPTIDASE"/>
    <property type="match status" value="1"/>
</dbReference>
<dbReference type="PANTHER" id="PTHR43270:SF12">
    <property type="entry name" value="SUCCINYL-DIAMINOPIMELATE DESUCCINYLASE"/>
    <property type="match status" value="1"/>
</dbReference>
<gene>
    <name evidence="5" type="ORF">G6034_18305</name>
</gene>
<evidence type="ECO:0000256" key="3">
    <source>
        <dbReference type="ARBA" id="ARBA00022801"/>
    </source>
</evidence>
<dbReference type="SUPFAM" id="SSF53187">
    <property type="entry name" value="Zn-dependent exopeptidases"/>
    <property type="match status" value="1"/>
</dbReference>
<evidence type="ECO:0000313" key="5">
    <source>
        <dbReference type="EMBL" id="NVM96823.1"/>
    </source>
</evidence>